<keyword evidence="13" id="KW-1185">Reference proteome</keyword>
<reference evidence="13" key="2">
    <citation type="submission" date="2015-01" db="EMBL/GenBank/DDBJ databases">
        <title>Evolutionary Origins and Diversification of the Mycorrhizal Mutualists.</title>
        <authorList>
            <consortium name="DOE Joint Genome Institute"/>
            <consortium name="Mycorrhizal Genomics Consortium"/>
            <person name="Kohler A."/>
            <person name="Kuo A."/>
            <person name="Nagy L.G."/>
            <person name="Floudas D."/>
            <person name="Copeland A."/>
            <person name="Barry K.W."/>
            <person name="Cichocki N."/>
            <person name="Veneault-Fourrey C."/>
            <person name="LaButti K."/>
            <person name="Lindquist E.A."/>
            <person name="Lipzen A."/>
            <person name="Lundell T."/>
            <person name="Morin E."/>
            <person name="Murat C."/>
            <person name="Riley R."/>
            <person name="Ohm R."/>
            <person name="Sun H."/>
            <person name="Tunlid A."/>
            <person name="Henrissat B."/>
            <person name="Grigoriev I.V."/>
            <person name="Hibbett D.S."/>
            <person name="Martin F."/>
        </authorList>
    </citation>
    <scope>NUCLEOTIDE SEQUENCE [LARGE SCALE GENOMIC DNA]</scope>
    <source>
        <strain evidence="13">MUT 4182</strain>
    </source>
</reference>
<reference evidence="12 13" key="1">
    <citation type="submission" date="2014-04" db="EMBL/GenBank/DDBJ databases">
        <authorList>
            <consortium name="DOE Joint Genome Institute"/>
            <person name="Kuo A."/>
            <person name="Girlanda M."/>
            <person name="Perotto S."/>
            <person name="Kohler A."/>
            <person name="Nagy L.G."/>
            <person name="Floudas D."/>
            <person name="Copeland A."/>
            <person name="Barry K.W."/>
            <person name="Cichocki N."/>
            <person name="Veneault-Fourrey C."/>
            <person name="LaButti K."/>
            <person name="Lindquist E.A."/>
            <person name="Lipzen A."/>
            <person name="Lundell T."/>
            <person name="Morin E."/>
            <person name="Murat C."/>
            <person name="Sun H."/>
            <person name="Tunlid A."/>
            <person name="Henrissat B."/>
            <person name="Grigoriev I.V."/>
            <person name="Hibbett D.S."/>
            <person name="Martin F."/>
            <person name="Nordberg H.P."/>
            <person name="Cantor M.N."/>
            <person name="Hua S.X."/>
        </authorList>
    </citation>
    <scope>NUCLEOTIDE SEQUENCE [LARGE SCALE GENOMIC DNA]</scope>
    <source>
        <strain evidence="12 13">MUT 4182</strain>
    </source>
</reference>
<dbReference type="SUPFAM" id="SSF56024">
    <property type="entry name" value="Phospholipase D/nuclease"/>
    <property type="match status" value="1"/>
</dbReference>
<dbReference type="PANTHER" id="PTHR12415:SF0">
    <property type="entry name" value="TYROSYL-DNA PHOSPHODIESTERASE 1"/>
    <property type="match status" value="1"/>
</dbReference>
<dbReference type="Proteomes" id="UP000054248">
    <property type="component" value="Unassembled WGS sequence"/>
</dbReference>
<evidence type="ECO:0000256" key="2">
    <source>
        <dbReference type="ARBA" id="ARBA00010205"/>
    </source>
</evidence>
<sequence length="315" mass="35082">MRLSEIIRLLETSSKNLEKAPLASSTTERTAQLRSSNTHAARERSLSISSTSSTAGPSKIATAAATSQAAPTPSSETVSSFLADRAKMERERLARQKRLRPQVQQPEETESEEDEDSPPAKRAKAEDGGSRAVPSHTPAPKQPVASSSESLLWEGEYGRPQTANRHVLPSKDTKPVWRLSEIFGQRQDQIKLIVFASYSNDINWILRVFPENVPVIFIGQPGESGNATVHNILPNWVKATLLQNGRGCMHMKCMLVFHSTGRLRIMISTANSVDYDWRDIENTAWVQDIPLRTKPIEYDPKADDFPAQFQHVLTK</sequence>
<keyword evidence="8" id="KW-0539">Nucleus</keyword>
<dbReference type="HOGENOM" id="CLU_883379_0_0_1"/>
<keyword evidence="5" id="KW-0378">Hydrolase</keyword>
<dbReference type="InterPro" id="IPR010347">
    <property type="entry name" value="Tdp1"/>
</dbReference>
<evidence type="ECO:0000256" key="11">
    <source>
        <dbReference type="SAM" id="MobiDB-lite"/>
    </source>
</evidence>
<evidence type="ECO:0000256" key="3">
    <source>
        <dbReference type="ARBA" id="ARBA00022722"/>
    </source>
</evidence>
<comment type="subcellular location">
    <subcellularLocation>
        <location evidence="1">Nucleus</location>
    </subcellularLocation>
</comment>
<dbReference type="CDD" id="cd09122">
    <property type="entry name" value="PLDc_Tdp1_1"/>
    <property type="match status" value="1"/>
</dbReference>
<feature type="compositionally biased region" description="Low complexity" evidence="11">
    <location>
        <begin position="61"/>
        <end position="75"/>
    </location>
</feature>
<dbReference type="GO" id="GO:0006281">
    <property type="term" value="P:DNA repair"/>
    <property type="evidence" value="ECO:0007669"/>
    <property type="project" value="UniProtKB-KW"/>
</dbReference>
<feature type="compositionally biased region" description="Acidic residues" evidence="11">
    <location>
        <begin position="107"/>
        <end position="117"/>
    </location>
</feature>
<dbReference type="PANTHER" id="PTHR12415">
    <property type="entry name" value="TYROSYL-DNA PHOSPHODIESTERASE 1"/>
    <property type="match status" value="1"/>
</dbReference>
<dbReference type="EMBL" id="KN823007">
    <property type="protein sequence ID" value="KIO27563.1"/>
    <property type="molecule type" value="Genomic_DNA"/>
</dbReference>
<dbReference type="GO" id="GO:0004527">
    <property type="term" value="F:exonuclease activity"/>
    <property type="evidence" value="ECO:0007669"/>
    <property type="project" value="UniProtKB-KW"/>
</dbReference>
<feature type="active site" description="Nucleophile" evidence="9">
    <location>
        <position position="250"/>
    </location>
</feature>
<evidence type="ECO:0000256" key="6">
    <source>
        <dbReference type="ARBA" id="ARBA00022839"/>
    </source>
</evidence>
<keyword evidence="4" id="KW-0227">DNA damage</keyword>
<comment type="similarity">
    <text evidence="2">Belongs to the tyrosyl-DNA phosphodiesterase family.</text>
</comment>
<evidence type="ECO:0000256" key="4">
    <source>
        <dbReference type="ARBA" id="ARBA00022763"/>
    </source>
</evidence>
<evidence type="ECO:0000256" key="7">
    <source>
        <dbReference type="ARBA" id="ARBA00023204"/>
    </source>
</evidence>
<dbReference type="STRING" id="1051891.A0A0C3L1G4"/>
<proteinExistence type="inferred from homology"/>
<evidence type="ECO:0000313" key="12">
    <source>
        <dbReference type="EMBL" id="KIO27563.1"/>
    </source>
</evidence>
<dbReference type="AlphaFoldDB" id="A0A0C3L1G4"/>
<protein>
    <submittedName>
        <fullName evidence="12">Uncharacterized protein</fullName>
    </submittedName>
</protein>
<evidence type="ECO:0000256" key="8">
    <source>
        <dbReference type="ARBA" id="ARBA00023242"/>
    </source>
</evidence>
<accession>A0A0C3L1G4</accession>
<dbReference type="Gene3D" id="3.30.870.10">
    <property type="entry name" value="Endonuclease Chain A"/>
    <property type="match status" value="1"/>
</dbReference>
<dbReference type="GO" id="GO:0005634">
    <property type="term" value="C:nucleus"/>
    <property type="evidence" value="ECO:0007669"/>
    <property type="project" value="UniProtKB-SubCell"/>
</dbReference>
<keyword evidence="3" id="KW-0540">Nuclease</keyword>
<evidence type="ECO:0000256" key="1">
    <source>
        <dbReference type="ARBA" id="ARBA00004123"/>
    </source>
</evidence>
<keyword evidence="7" id="KW-0234">DNA repair</keyword>
<dbReference type="Pfam" id="PF06087">
    <property type="entry name" value="Tyr-DNA_phospho"/>
    <property type="match status" value="1"/>
</dbReference>
<dbReference type="GO" id="GO:0017005">
    <property type="term" value="F:3'-tyrosyl-DNA phosphodiesterase activity"/>
    <property type="evidence" value="ECO:0007669"/>
    <property type="project" value="TreeGrafter"/>
</dbReference>
<evidence type="ECO:0000256" key="5">
    <source>
        <dbReference type="ARBA" id="ARBA00022801"/>
    </source>
</evidence>
<organism evidence="12 13">
    <name type="scientific">Tulasnella calospora MUT 4182</name>
    <dbReference type="NCBI Taxonomy" id="1051891"/>
    <lineage>
        <taxon>Eukaryota</taxon>
        <taxon>Fungi</taxon>
        <taxon>Dikarya</taxon>
        <taxon>Basidiomycota</taxon>
        <taxon>Agaricomycotina</taxon>
        <taxon>Agaricomycetes</taxon>
        <taxon>Cantharellales</taxon>
        <taxon>Tulasnellaceae</taxon>
        <taxon>Tulasnella</taxon>
    </lineage>
</organism>
<gene>
    <name evidence="12" type="ORF">M407DRAFT_23249</name>
</gene>
<feature type="region of interest" description="Disordered" evidence="11">
    <location>
        <begin position="14"/>
        <end position="79"/>
    </location>
</feature>
<evidence type="ECO:0000256" key="10">
    <source>
        <dbReference type="PIRSR" id="PIRSR610347-2"/>
    </source>
</evidence>
<evidence type="ECO:0000313" key="13">
    <source>
        <dbReference type="Proteomes" id="UP000054248"/>
    </source>
</evidence>
<feature type="compositionally biased region" description="Polar residues" evidence="11">
    <location>
        <begin position="23"/>
        <end position="39"/>
    </location>
</feature>
<evidence type="ECO:0000256" key="9">
    <source>
        <dbReference type="PIRSR" id="PIRSR610347-1"/>
    </source>
</evidence>
<dbReference type="OrthoDB" id="47785at2759"/>
<feature type="binding site" evidence="10">
    <location>
        <position position="252"/>
    </location>
    <ligand>
        <name>substrate</name>
    </ligand>
</feature>
<dbReference type="GO" id="GO:0003697">
    <property type="term" value="F:single-stranded DNA binding"/>
    <property type="evidence" value="ECO:0007669"/>
    <property type="project" value="TreeGrafter"/>
</dbReference>
<dbReference type="GO" id="GO:0003690">
    <property type="term" value="F:double-stranded DNA binding"/>
    <property type="evidence" value="ECO:0007669"/>
    <property type="project" value="TreeGrafter"/>
</dbReference>
<feature type="region of interest" description="Disordered" evidence="11">
    <location>
        <begin position="94"/>
        <end position="149"/>
    </location>
</feature>
<keyword evidence="6" id="KW-0269">Exonuclease</keyword>
<name>A0A0C3L1G4_9AGAM</name>